<feature type="domain" description="Nephrocystin 3-like N-terminal" evidence="4">
    <location>
        <begin position="310"/>
        <end position="473"/>
    </location>
</feature>
<dbReference type="Proteomes" id="UP000509510">
    <property type="component" value="Chromosome I"/>
</dbReference>
<dbReference type="InterPro" id="IPR056884">
    <property type="entry name" value="NPHP3-like_N"/>
</dbReference>
<proteinExistence type="predicted"/>
<evidence type="ECO:0000256" key="1">
    <source>
        <dbReference type="ARBA" id="ARBA00022737"/>
    </source>
</evidence>
<feature type="coiled-coil region" evidence="2">
    <location>
        <begin position="148"/>
        <end position="175"/>
    </location>
</feature>
<dbReference type="EMBL" id="CP055898">
    <property type="protein sequence ID" value="QKX53152.1"/>
    <property type="molecule type" value="Genomic_DNA"/>
</dbReference>
<dbReference type="Pfam" id="PF24883">
    <property type="entry name" value="NPHP3_N"/>
    <property type="match status" value="1"/>
</dbReference>
<dbReference type="PANTHER" id="PTHR10039">
    <property type="entry name" value="AMELOGENIN"/>
    <property type="match status" value="1"/>
</dbReference>
<feature type="domain" description="DUF7791" evidence="5">
    <location>
        <begin position="583"/>
        <end position="729"/>
    </location>
</feature>
<accession>A0A7H8QHV0</accession>
<protein>
    <submittedName>
        <fullName evidence="6">Uncharacterized protein</fullName>
    </submittedName>
</protein>
<dbReference type="SUPFAM" id="SSF52540">
    <property type="entry name" value="P-loop containing nucleoside triphosphate hydrolases"/>
    <property type="match status" value="1"/>
</dbReference>
<dbReference type="KEGG" id="trg:TRUGW13939_00228"/>
<dbReference type="OrthoDB" id="443402at2759"/>
<evidence type="ECO:0000259" key="4">
    <source>
        <dbReference type="Pfam" id="PF24883"/>
    </source>
</evidence>
<dbReference type="Pfam" id="PF25053">
    <property type="entry name" value="DUF7791"/>
    <property type="match status" value="1"/>
</dbReference>
<gene>
    <name evidence="6" type="ORF">TRUGW13939_00228</name>
</gene>
<feature type="compositionally biased region" description="Basic and acidic residues" evidence="3">
    <location>
        <begin position="1098"/>
        <end position="1130"/>
    </location>
</feature>
<dbReference type="AlphaFoldDB" id="A0A7H8QHV0"/>
<sequence>MLDPLSALGLASNVIQLVEFAARLVKKGTEIHLRGETVDNAKLQDVTVNLVCQSKNITASVGRAGLPNTPRSQEEQILLDTSRNCAIAANELVDCLENLKRKHGRNAVWRSFRQAIKTEWSKETISAMAAKLDTYRSDLTLHTLFFLNTKVGQQIDSQEKRFNQLERKGNEIIEAILISNETSTHDSDAGDISQNKIQEQFQDAIAAIFTHRDGLITTMSPPFSSSVPLSGIVNPNPAKKGVMTLQNRGSSNESQDARVTFGNFASIQQRVLRLLLFRQIRDRMDEVAPAHKATFKWIFEDPKPSQRPWENFLGWLQNGSHCYWVNGKAGSGKSTLMKYIYDSPQTRQALQQWAGGTRLIFSSFFSWNIGSTLQKSQVGLLRSLLHDILQQVPDLIPGVLPRLCRAASQGEDFQPTLAELKSGFEKLATQTITPLKICILIDGIDEFDGDHAEISEFIFSTTSPNFRAIVSSRPIPECVDAFGECPSLRLQDLTYGDIRSYTNERVLSHRRWKELMEEEGVQAIQLLDDIVNKAEGVFLWVILVIASLLEGLRNYDRVSDLRRRLDVLPSDLENLYSHMLNKLQPLYRRQGSQLLQIVQKHIEIEPDQLLSPLQLSFADEEDPDYALRQELEPLSANQKLARCRAIEGRVRSRCCGLVEIWQDWSIPDSSTRITNARVSFLHRTVVDFLRKSHVSKEVIQSMVDKDFDPSISLAKCFLADIKAGENIKSMDFIRGNSWNSMQRCLNCCRFTTPSTSEQLMHIVDDLDKTMSRRWKSIDRWEESFAEPDHTTVIVTQKFDWSLSELRQTYRLGNFDEFSDLQASILVLAATMGLTDYVRYKCSSEEFSTDSSQLQQAMLAVVYSACRVIEIESDLLSQQYSNIASIEKRGTMESYFGVIQSLLDAGASPDKPVGRKGSTPWMLALQETEQMAFNCEILAWADILRLFLVSGADPHGSAIEKTPRLIRYRSALGVMVTKIKDCHSSKIPPHLRSYAAQFCDKLVEIKTMLAEKGAEQHDWAEIPDHIRPERDGTPAPWSSKSTRLNEIFNPSAERTRRRESPKRTRRNRAPGNINEYPPVSYNRHSGLENPPMGHSRRHSGLEENRGRRGRSPRVDRSPRPRQSSRSDELNLRSHSRPSLDDEESPLQVEPATVTLPNSDFSSGFDFEFDNPALIKPDSGNIDKEYVHTVQRRRHRWLSWLGLRSKSASVNFR</sequence>
<feature type="region of interest" description="Disordered" evidence="3">
    <location>
        <begin position="1013"/>
        <end position="1146"/>
    </location>
</feature>
<evidence type="ECO:0000256" key="3">
    <source>
        <dbReference type="SAM" id="MobiDB-lite"/>
    </source>
</evidence>
<evidence type="ECO:0000313" key="6">
    <source>
        <dbReference type="EMBL" id="QKX53152.1"/>
    </source>
</evidence>
<keyword evidence="2" id="KW-0175">Coiled coil</keyword>
<evidence type="ECO:0000256" key="2">
    <source>
        <dbReference type="SAM" id="Coils"/>
    </source>
</evidence>
<organism evidence="6 7">
    <name type="scientific">Talaromyces rugulosus</name>
    <name type="common">Penicillium rugulosum</name>
    <dbReference type="NCBI Taxonomy" id="121627"/>
    <lineage>
        <taxon>Eukaryota</taxon>
        <taxon>Fungi</taxon>
        <taxon>Dikarya</taxon>
        <taxon>Ascomycota</taxon>
        <taxon>Pezizomycotina</taxon>
        <taxon>Eurotiomycetes</taxon>
        <taxon>Eurotiomycetidae</taxon>
        <taxon>Eurotiales</taxon>
        <taxon>Trichocomaceae</taxon>
        <taxon>Talaromyces</taxon>
        <taxon>Talaromyces sect. Islandici</taxon>
    </lineage>
</organism>
<dbReference type="InterPro" id="IPR027417">
    <property type="entry name" value="P-loop_NTPase"/>
</dbReference>
<evidence type="ECO:0000259" key="5">
    <source>
        <dbReference type="Pfam" id="PF25053"/>
    </source>
</evidence>
<evidence type="ECO:0000313" key="7">
    <source>
        <dbReference type="Proteomes" id="UP000509510"/>
    </source>
</evidence>
<reference evidence="7" key="1">
    <citation type="submission" date="2020-06" db="EMBL/GenBank/DDBJ databases">
        <title>A chromosome-scale genome assembly of Talaromyces rugulosus W13939.</title>
        <authorList>
            <person name="Wang B."/>
            <person name="Guo L."/>
            <person name="Ye K."/>
            <person name="Wang L."/>
        </authorList>
    </citation>
    <scope>NUCLEOTIDE SEQUENCE [LARGE SCALE GENOMIC DNA]</scope>
    <source>
        <strain evidence="7">W13939</strain>
    </source>
</reference>
<dbReference type="InterPro" id="IPR056693">
    <property type="entry name" value="DUF7791"/>
</dbReference>
<dbReference type="RefSeq" id="XP_035339331.1">
    <property type="nucleotide sequence ID" value="XM_035483438.1"/>
</dbReference>
<keyword evidence="1" id="KW-0677">Repeat</keyword>
<dbReference type="GeneID" id="55987743"/>
<dbReference type="PANTHER" id="PTHR10039:SF5">
    <property type="entry name" value="NACHT DOMAIN-CONTAINING PROTEIN"/>
    <property type="match status" value="1"/>
</dbReference>
<keyword evidence="7" id="KW-1185">Reference proteome</keyword>
<feature type="compositionally biased region" description="Basic and acidic residues" evidence="3">
    <location>
        <begin position="1052"/>
        <end position="1061"/>
    </location>
</feature>
<name>A0A7H8QHV0_TALRU</name>
<dbReference type="Gene3D" id="3.40.50.300">
    <property type="entry name" value="P-loop containing nucleotide triphosphate hydrolases"/>
    <property type="match status" value="1"/>
</dbReference>
<feature type="compositionally biased region" description="Basic and acidic residues" evidence="3">
    <location>
        <begin position="1013"/>
        <end position="1031"/>
    </location>
</feature>